<dbReference type="InterPro" id="IPR000182">
    <property type="entry name" value="GNAT_dom"/>
</dbReference>
<comment type="caution">
    <text evidence="2">The sequence shown here is derived from an EMBL/GenBank/DDBJ whole genome shotgun (WGS) entry which is preliminary data.</text>
</comment>
<dbReference type="RefSeq" id="WP_008379848.1">
    <property type="nucleotide sequence ID" value="NZ_JAQLBP010000038.1"/>
</dbReference>
<dbReference type="SUPFAM" id="SSF55729">
    <property type="entry name" value="Acyl-CoA N-acyltransferases (Nat)"/>
    <property type="match status" value="1"/>
</dbReference>
<dbReference type="GO" id="GO:0016747">
    <property type="term" value="F:acyltransferase activity, transferring groups other than amino-acyl groups"/>
    <property type="evidence" value="ECO:0007669"/>
    <property type="project" value="InterPro"/>
</dbReference>
<evidence type="ECO:0000259" key="1">
    <source>
        <dbReference type="PROSITE" id="PS51186"/>
    </source>
</evidence>
<evidence type="ECO:0000313" key="2">
    <source>
        <dbReference type="EMBL" id="RHK07682.1"/>
    </source>
</evidence>
<evidence type="ECO:0000313" key="3">
    <source>
        <dbReference type="Proteomes" id="UP000286288"/>
    </source>
</evidence>
<dbReference type="Pfam" id="PF00583">
    <property type="entry name" value="Acetyltransf_1"/>
    <property type="match status" value="1"/>
</dbReference>
<sequence length="147" mass="16937">MLYFGRSPWMLQAVFALRQAVFVEEQHIPAEWEFDEKDQTCPYFLWLDGNTPIATIRYQFSTPNTLQPDRFCVAKAFRHQGYGTKLLHYLEMRGVQEGALQSVLSAEIDACAFYESCGYQKTSEPYAEDGVLCVEMTKQLKTAVKEE</sequence>
<proteinExistence type="predicted"/>
<dbReference type="InterPro" id="IPR016181">
    <property type="entry name" value="Acyl_CoA_acyltransferase"/>
</dbReference>
<dbReference type="Gene3D" id="3.40.630.30">
    <property type="match status" value="1"/>
</dbReference>
<protein>
    <submittedName>
        <fullName evidence="2">GNAT family N-acetyltransferase</fullName>
    </submittedName>
</protein>
<dbReference type="EMBL" id="QRMZ01000003">
    <property type="protein sequence ID" value="RHK07682.1"/>
    <property type="molecule type" value="Genomic_DNA"/>
</dbReference>
<name>A0A415EWI6_ENTCA</name>
<accession>A0A415EWI6</accession>
<dbReference type="AlphaFoldDB" id="A0A415EWI6"/>
<reference evidence="2 3" key="1">
    <citation type="submission" date="2018-08" db="EMBL/GenBank/DDBJ databases">
        <title>A genome reference for cultivated species of the human gut microbiota.</title>
        <authorList>
            <person name="Zou Y."/>
            <person name="Xue W."/>
            <person name="Luo G."/>
        </authorList>
    </citation>
    <scope>NUCLEOTIDE SEQUENCE [LARGE SCALE GENOMIC DNA]</scope>
    <source>
        <strain evidence="2 3">AF48-16</strain>
    </source>
</reference>
<feature type="domain" description="N-acetyltransferase" evidence="1">
    <location>
        <begin position="1"/>
        <end position="141"/>
    </location>
</feature>
<dbReference type="CDD" id="cd04301">
    <property type="entry name" value="NAT_SF"/>
    <property type="match status" value="1"/>
</dbReference>
<organism evidence="2 3">
    <name type="scientific">Enterococcus casseliflavus</name>
    <name type="common">Enterococcus flavescens</name>
    <dbReference type="NCBI Taxonomy" id="37734"/>
    <lineage>
        <taxon>Bacteria</taxon>
        <taxon>Bacillati</taxon>
        <taxon>Bacillota</taxon>
        <taxon>Bacilli</taxon>
        <taxon>Lactobacillales</taxon>
        <taxon>Enterococcaceae</taxon>
        <taxon>Enterococcus</taxon>
    </lineage>
</organism>
<dbReference type="PROSITE" id="PS51186">
    <property type="entry name" value="GNAT"/>
    <property type="match status" value="1"/>
</dbReference>
<dbReference type="Proteomes" id="UP000286288">
    <property type="component" value="Unassembled WGS sequence"/>
</dbReference>
<gene>
    <name evidence="2" type="ORF">DW084_03145</name>
</gene>
<keyword evidence="2" id="KW-0808">Transferase</keyword>